<evidence type="ECO:0000256" key="4">
    <source>
        <dbReference type="SAM" id="MobiDB-lite"/>
    </source>
</evidence>
<comment type="subcellular location">
    <subcellularLocation>
        <location evidence="1">Cell outer membrane</location>
    </subcellularLocation>
</comment>
<keyword evidence="2" id="KW-0472">Membrane</keyword>
<feature type="compositionally biased region" description="Basic and acidic residues" evidence="4">
    <location>
        <begin position="734"/>
        <end position="745"/>
    </location>
</feature>
<dbReference type="InterPro" id="IPR036942">
    <property type="entry name" value="Beta-barrel_TonB_sf"/>
</dbReference>
<dbReference type="PANTHER" id="PTHR47234:SF1">
    <property type="entry name" value="TONB-DEPENDENT RECEPTOR"/>
    <property type="match status" value="1"/>
</dbReference>
<feature type="compositionally biased region" description="Acidic residues" evidence="4">
    <location>
        <begin position="66"/>
        <end position="76"/>
    </location>
</feature>
<evidence type="ECO:0000256" key="3">
    <source>
        <dbReference type="ARBA" id="ARBA00023237"/>
    </source>
</evidence>
<feature type="region of interest" description="Disordered" evidence="4">
    <location>
        <begin position="27"/>
        <end position="79"/>
    </location>
</feature>
<keyword evidence="3" id="KW-0998">Cell outer membrane</keyword>
<dbReference type="Proteomes" id="UP001292182">
    <property type="component" value="Unassembled WGS sequence"/>
</dbReference>
<protein>
    <submittedName>
        <fullName evidence="6">TonB-dependent receptor</fullName>
    </submittedName>
</protein>
<feature type="signal peptide" evidence="5">
    <location>
        <begin position="1"/>
        <end position="19"/>
    </location>
</feature>
<feature type="chain" id="PRO_5046472615" evidence="5">
    <location>
        <begin position="20"/>
        <end position="956"/>
    </location>
</feature>
<gene>
    <name evidence="6" type="ORF">N4G62_03855</name>
</gene>
<keyword evidence="6" id="KW-0675">Receptor</keyword>
<proteinExistence type="predicted"/>
<reference evidence="7" key="1">
    <citation type="submission" date="2023-07" db="EMBL/GenBank/DDBJ databases">
        <title>Whole genome sequence analysis of rice epiphytic Sphingomonas sanguinis OsEp_Plm_15B2.</title>
        <authorList>
            <person name="Sahu K.P."/>
            <person name="Asharani P."/>
            <person name="Reddy B."/>
            <person name="Kumar A."/>
        </authorList>
    </citation>
    <scope>NUCLEOTIDE SEQUENCE [LARGE SCALE GENOMIC DNA]</scope>
    <source>
        <strain evidence="7">OsEp_Plm_15B2</strain>
    </source>
</reference>
<feature type="compositionally biased region" description="Low complexity" evidence="4">
    <location>
        <begin position="27"/>
        <end position="65"/>
    </location>
</feature>
<dbReference type="PANTHER" id="PTHR47234">
    <property type="match status" value="1"/>
</dbReference>
<comment type="caution">
    <text evidence="6">The sequence shown here is derived from an EMBL/GenBank/DDBJ whole genome shotgun (WGS) entry which is preliminary data.</text>
</comment>
<dbReference type="RefSeq" id="WP_322538623.1">
    <property type="nucleotide sequence ID" value="NZ_JAOBTW010000004.1"/>
</dbReference>
<name>A0ABU5LMK7_9SPHN</name>
<organism evidence="6 7">
    <name type="scientific">Sphingomonas sanguinis</name>
    <dbReference type="NCBI Taxonomy" id="33051"/>
    <lineage>
        <taxon>Bacteria</taxon>
        <taxon>Pseudomonadati</taxon>
        <taxon>Pseudomonadota</taxon>
        <taxon>Alphaproteobacteria</taxon>
        <taxon>Sphingomonadales</taxon>
        <taxon>Sphingomonadaceae</taxon>
        <taxon>Sphingomonas</taxon>
    </lineage>
</organism>
<keyword evidence="7" id="KW-1185">Reference proteome</keyword>
<evidence type="ECO:0000256" key="5">
    <source>
        <dbReference type="SAM" id="SignalP"/>
    </source>
</evidence>
<accession>A0ABU5LMK7</accession>
<evidence type="ECO:0000256" key="2">
    <source>
        <dbReference type="ARBA" id="ARBA00023136"/>
    </source>
</evidence>
<dbReference type="Gene3D" id="2.40.170.20">
    <property type="entry name" value="TonB-dependent receptor, beta-barrel domain"/>
    <property type="match status" value="2"/>
</dbReference>
<sequence length="956" mass="100352">MRLWAGLMLASAMPVIAQAQVTATPAPAPQASATPAPSTAAAPATPATATPQGQATRPTRTQVQPEAEDEGEEAEPDVVVTARREPGKVIGDIPPDQQLSPADIRSYGVSSVSDLLTELAPQTTSGRGGSPVILLNGRRIAGFQEIRDLPTEAILRVDIFPEEVALKYGYRADQKVVNFVLRPRFRSLAAEAVGKVPTQGGSAMEQGRLDWLQIRKDKRLSIHTDFSNTSRLTEAERGIIAPNSNASLGGNIVTADPGLVALTGTSPSVVGVPAGLTAAPSLAQLAGSPATSTDVTPYRTLQSAQRQWDANVVYSRNIFDKVSASFNAEVQTTQSNSWNGLPSANLVLPAGNPYSPFTTNATISRLTDAYSPLVQNNTGLTAHFGTVFNGDLGKWRWSVTGAYDRAESRVATDTGLDVTGLQARLNAGDPTANPYGPLDGLSLAGRNFARSTSSAGQVDALLNGRVFALPAGDVQASVKVGGQTSDFSSSSTRFGIFQQGDVSRDIVNGQANLDLPIANRDRQVLGAIGDLSLNLNVGADHLSDFGTLTTVGYGANWSPLEGVRVIASWTDQEDAPTAQQLGNPSITTPNVRLFDYVRGTTATITAITGGNPNLVADNRHVMKLGLTLKPWRDRDINLTANYYRIDTDDPIASFPTPTAAIEAAFPGRFSRDRAGNLLSVDSRPINFAGTERSQLRWGLNFSKPIKSKIQKELEAFRAGTGPNPFAGLNFPGRRGGDGEGPRREGQGGPGGPGAGGPGGEGRGGPGAGGPGGEGRGPGGGGFRGGGFGGGRGGGGGRVQFALYHTWTFADRVTVAEGGPVLDLLRGDAIGSSGGTSRHQVEAQAGYSNNGIGVRLSGNWQSATRVNGGTPANPQALDFGSLATVDLRLFADLGQRLDLLKAHPWLRGTRVSLSFDNLFNQRQRVTDANGTVPIGYQPGYLDPLGRTVRLSIRKLFF</sequence>
<keyword evidence="5" id="KW-0732">Signal</keyword>
<evidence type="ECO:0000256" key="1">
    <source>
        <dbReference type="ARBA" id="ARBA00004442"/>
    </source>
</evidence>
<feature type="region of interest" description="Disordered" evidence="4">
    <location>
        <begin position="718"/>
        <end position="790"/>
    </location>
</feature>
<evidence type="ECO:0000313" key="7">
    <source>
        <dbReference type="Proteomes" id="UP001292182"/>
    </source>
</evidence>
<feature type="compositionally biased region" description="Gly residues" evidence="4">
    <location>
        <begin position="746"/>
        <end position="790"/>
    </location>
</feature>
<dbReference type="EMBL" id="JAOBTW010000004">
    <property type="protein sequence ID" value="MDZ7281160.1"/>
    <property type="molecule type" value="Genomic_DNA"/>
</dbReference>
<evidence type="ECO:0000313" key="6">
    <source>
        <dbReference type="EMBL" id="MDZ7281160.1"/>
    </source>
</evidence>
<dbReference type="SUPFAM" id="SSF56935">
    <property type="entry name" value="Porins"/>
    <property type="match status" value="1"/>
</dbReference>